<protein>
    <recommendedName>
        <fullName evidence="7">Tagatose-6-phosphate kinase</fullName>
        <ecNumber evidence="7">2.7.1.144</ecNumber>
    </recommendedName>
</protein>
<organism evidence="10 11">
    <name type="scientific">Culicoidibacter larvae</name>
    <dbReference type="NCBI Taxonomy" id="2579976"/>
    <lineage>
        <taxon>Bacteria</taxon>
        <taxon>Bacillati</taxon>
        <taxon>Bacillota</taxon>
        <taxon>Culicoidibacteria</taxon>
        <taxon>Culicoidibacterales</taxon>
        <taxon>Culicoidibacteraceae</taxon>
        <taxon>Culicoidibacter</taxon>
    </lineage>
</organism>
<dbReference type="InterPro" id="IPR017583">
    <property type="entry name" value="Tagatose/fructose_Pkinase"/>
</dbReference>
<evidence type="ECO:0000256" key="8">
    <source>
        <dbReference type="RuleBase" id="RU369061"/>
    </source>
</evidence>
<evidence type="ECO:0000256" key="6">
    <source>
        <dbReference type="ARBA" id="ARBA00047745"/>
    </source>
</evidence>
<dbReference type="RefSeq" id="WP_138192454.1">
    <property type="nucleotide sequence ID" value="NZ_VBWP01000014.1"/>
</dbReference>
<dbReference type="NCBIfam" id="TIGR03828">
    <property type="entry name" value="pfkB"/>
    <property type="match status" value="1"/>
</dbReference>
<dbReference type="GO" id="GO:0005829">
    <property type="term" value="C:cytosol"/>
    <property type="evidence" value="ECO:0007669"/>
    <property type="project" value="TreeGrafter"/>
</dbReference>
<evidence type="ECO:0000256" key="5">
    <source>
        <dbReference type="ARBA" id="ARBA00022840"/>
    </source>
</evidence>
<dbReference type="GO" id="GO:0008662">
    <property type="term" value="F:1-phosphofructokinase activity"/>
    <property type="evidence" value="ECO:0007669"/>
    <property type="project" value="UniProtKB-UniRule"/>
</dbReference>
<dbReference type="AlphaFoldDB" id="A0A5R8Q7W6"/>
<evidence type="ECO:0000256" key="3">
    <source>
        <dbReference type="ARBA" id="ARBA00022741"/>
    </source>
</evidence>
<dbReference type="PROSITE" id="PS00584">
    <property type="entry name" value="PFKB_KINASES_2"/>
    <property type="match status" value="1"/>
</dbReference>
<keyword evidence="4 8" id="KW-0418">Kinase</keyword>
<dbReference type="SUPFAM" id="SSF53613">
    <property type="entry name" value="Ribokinase-like"/>
    <property type="match status" value="1"/>
</dbReference>
<comment type="pathway">
    <text evidence="7">Carbohydrate metabolism; D-tagatose 6-phosphate degradation; D-glyceraldehyde 3-phosphate and glycerone phosphate from D-tagatose 6-phosphate: step 1/2.</text>
</comment>
<evidence type="ECO:0000313" key="10">
    <source>
        <dbReference type="EMBL" id="TLG71231.1"/>
    </source>
</evidence>
<comment type="function">
    <text evidence="8">Catalyzes the ATP-dependent phosphorylation of fructose-l-phosphate to fructose-l,6-bisphosphate.</text>
</comment>
<dbReference type="GO" id="GO:0044281">
    <property type="term" value="P:small molecule metabolic process"/>
    <property type="evidence" value="ECO:0007669"/>
    <property type="project" value="UniProtKB-ARBA"/>
</dbReference>
<accession>A0A5R8Q7W6</accession>
<dbReference type="InterPro" id="IPR002173">
    <property type="entry name" value="Carboh/pur_kinase_PfkB_CS"/>
</dbReference>
<reference evidence="10 11" key="1">
    <citation type="submission" date="2019-05" db="EMBL/GenBank/DDBJ databases">
        <title>Culicoidintestinum kansasii gen. nov., sp. nov. from the gastrointestinal tract of the biting midge, Culicoides sonorensis.</title>
        <authorList>
            <person name="Neupane S."/>
            <person name="Ghosh A."/>
            <person name="Gunther S."/>
            <person name="Martin K."/>
            <person name="Zurek L."/>
        </authorList>
    </citation>
    <scope>NUCLEOTIDE SEQUENCE [LARGE SCALE GENOMIC DNA]</scope>
    <source>
        <strain evidence="10 11">CS-1</strain>
    </source>
</reference>
<comment type="caution">
    <text evidence="10">The sequence shown here is derived from an EMBL/GenBank/DDBJ whole genome shotgun (WGS) entry which is preliminary data.</text>
</comment>
<dbReference type="GO" id="GO:0009024">
    <property type="term" value="F:tagatose-6-phosphate kinase activity"/>
    <property type="evidence" value="ECO:0007669"/>
    <property type="project" value="UniProtKB-EC"/>
</dbReference>
<dbReference type="PIRSF" id="PIRSF000535">
    <property type="entry name" value="1PFK/6PFK/LacC"/>
    <property type="match status" value="1"/>
</dbReference>
<dbReference type="FunCoup" id="A0A5R8Q7W6">
    <property type="interactions" value="30"/>
</dbReference>
<dbReference type="PANTHER" id="PTHR46566">
    <property type="entry name" value="1-PHOSPHOFRUCTOKINASE-RELATED"/>
    <property type="match status" value="1"/>
</dbReference>
<evidence type="ECO:0000256" key="2">
    <source>
        <dbReference type="ARBA" id="ARBA00022679"/>
    </source>
</evidence>
<feature type="domain" description="Carbohydrate kinase PfkB" evidence="9">
    <location>
        <begin position="7"/>
        <end position="284"/>
    </location>
</feature>
<dbReference type="OrthoDB" id="9801219at2"/>
<name>A0A5R8Q7W6_9FIRM</name>
<keyword evidence="2 7" id="KW-0808">Transferase</keyword>
<dbReference type="GO" id="GO:0005988">
    <property type="term" value="P:lactose metabolic process"/>
    <property type="evidence" value="ECO:0007669"/>
    <property type="project" value="UniProtKB-KW"/>
</dbReference>
<keyword evidence="7" id="KW-0423">Lactose metabolism</keyword>
<keyword evidence="3 7" id="KW-0547">Nucleotide-binding</keyword>
<evidence type="ECO:0000313" key="11">
    <source>
        <dbReference type="Proteomes" id="UP000306912"/>
    </source>
</evidence>
<dbReference type="EMBL" id="VBWP01000014">
    <property type="protein sequence ID" value="TLG71231.1"/>
    <property type="molecule type" value="Genomic_DNA"/>
</dbReference>
<keyword evidence="5 7" id="KW-0067">ATP-binding</keyword>
<dbReference type="InParanoid" id="A0A5R8Q7W6"/>
<evidence type="ECO:0000256" key="7">
    <source>
        <dbReference type="PIRNR" id="PIRNR000535"/>
    </source>
</evidence>
<sequence>MIYTYTLNPSIDYVMHVDAIQFGATNRSTSEIYKIGGKGINVSVVLNNLAIKNRASGFLGGFSGNFIDSELKKYQHIENDFVHTELPTRINIKIKQDVETEINGSGAAIPEDAIEALWQQIRNLPDDAFVVLSGSLAKGVPESIYIDICQYLKSRNIGFVVDTASATLLDIAKLGPVLIKPNREELEAFYNSEFADDQALIAAGKRLHADGAQHVIISLGGKGSMLICEQGIYRATVPKGTLVDSVGAGDSMIAGFVYGFTIGMSAVESFRYAAAAGSATAYSRDLATKDAINTLKDDIEIVQL</sequence>
<comment type="catalytic activity">
    <reaction evidence="6 8">
        <text>beta-D-fructose 1-phosphate + ATP = beta-D-fructose 1,6-bisphosphate + ADP + H(+)</text>
        <dbReference type="Rhea" id="RHEA:14213"/>
        <dbReference type="ChEBI" id="CHEBI:15378"/>
        <dbReference type="ChEBI" id="CHEBI:30616"/>
        <dbReference type="ChEBI" id="CHEBI:32966"/>
        <dbReference type="ChEBI" id="CHEBI:138881"/>
        <dbReference type="ChEBI" id="CHEBI:456216"/>
        <dbReference type="EC" id="2.7.1.56"/>
    </reaction>
</comment>
<dbReference type="CDD" id="cd01164">
    <property type="entry name" value="FruK_PfkB_like"/>
    <property type="match status" value="1"/>
</dbReference>
<dbReference type="GO" id="GO:0005524">
    <property type="term" value="F:ATP binding"/>
    <property type="evidence" value="ECO:0007669"/>
    <property type="project" value="UniProtKB-UniRule"/>
</dbReference>
<evidence type="ECO:0000256" key="4">
    <source>
        <dbReference type="ARBA" id="ARBA00022777"/>
    </source>
</evidence>
<dbReference type="FunFam" id="3.40.1190.20:FF:000001">
    <property type="entry name" value="Phosphofructokinase"/>
    <property type="match status" value="1"/>
</dbReference>
<dbReference type="UniPathway" id="UPA00704">
    <property type="reaction ID" value="UER00715"/>
</dbReference>
<keyword evidence="11" id="KW-1185">Reference proteome</keyword>
<proteinExistence type="inferred from homology"/>
<dbReference type="GO" id="GO:2001059">
    <property type="term" value="P:D-tagatose 6-phosphate catabolic process"/>
    <property type="evidence" value="ECO:0007669"/>
    <property type="project" value="UniProtKB-UniPathway"/>
</dbReference>
<dbReference type="Proteomes" id="UP000306912">
    <property type="component" value="Unassembled WGS sequence"/>
</dbReference>
<dbReference type="Pfam" id="PF00294">
    <property type="entry name" value="PfkB"/>
    <property type="match status" value="1"/>
</dbReference>
<dbReference type="InterPro" id="IPR011611">
    <property type="entry name" value="PfkB_dom"/>
</dbReference>
<evidence type="ECO:0000256" key="1">
    <source>
        <dbReference type="ARBA" id="ARBA00005380"/>
    </source>
</evidence>
<dbReference type="InterPro" id="IPR022463">
    <property type="entry name" value="1-PFruKinase"/>
</dbReference>
<dbReference type="InterPro" id="IPR029056">
    <property type="entry name" value="Ribokinase-like"/>
</dbReference>
<dbReference type="NCBIfam" id="TIGR03168">
    <property type="entry name" value="1-PFK"/>
    <property type="match status" value="1"/>
</dbReference>
<dbReference type="GO" id="GO:0016052">
    <property type="term" value="P:carbohydrate catabolic process"/>
    <property type="evidence" value="ECO:0007669"/>
    <property type="project" value="UniProtKB-ARBA"/>
</dbReference>
<comment type="similarity">
    <text evidence="7">Belongs to the carbohydrate kinase PfkB family. LacC subfamily.</text>
</comment>
<dbReference type="PANTHER" id="PTHR46566:SF1">
    <property type="entry name" value="1-PHOSPHOFRUCTOKINASE"/>
    <property type="match status" value="1"/>
</dbReference>
<gene>
    <name evidence="10" type="primary">pfkB</name>
    <name evidence="10" type="ORF">FEZ08_11290</name>
</gene>
<comment type="similarity">
    <text evidence="1">Belongs to the carbohydrate kinase pfkB family.</text>
</comment>
<dbReference type="EC" id="2.7.1.144" evidence="7"/>
<dbReference type="Gene3D" id="3.40.1190.20">
    <property type="match status" value="1"/>
</dbReference>
<comment type="catalytic activity">
    <reaction evidence="7">
        <text>D-tagatofuranose 6-phosphate + ATP = D-tagatofuranose 1,6-bisphosphate + ADP + H(+)</text>
        <dbReference type="Rhea" id="RHEA:12420"/>
        <dbReference type="ChEBI" id="CHEBI:15378"/>
        <dbReference type="ChEBI" id="CHEBI:30616"/>
        <dbReference type="ChEBI" id="CHEBI:58694"/>
        <dbReference type="ChEBI" id="CHEBI:58695"/>
        <dbReference type="ChEBI" id="CHEBI:456216"/>
        <dbReference type="EC" id="2.7.1.144"/>
    </reaction>
</comment>
<evidence type="ECO:0000259" key="9">
    <source>
        <dbReference type="Pfam" id="PF00294"/>
    </source>
</evidence>